<feature type="compositionally biased region" description="Pro residues" evidence="1">
    <location>
        <begin position="56"/>
        <end position="72"/>
    </location>
</feature>
<accession>A0A5B7KFT9</accession>
<organism evidence="2 3">
    <name type="scientific">Portunus trituberculatus</name>
    <name type="common">Swimming crab</name>
    <name type="synonym">Neptunus trituberculatus</name>
    <dbReference type="NCBI Taxonomy" id="210409"/>
    <lineage>
        <taxon>Eukaryota</taxon>
        <taxon>Metazoa</taxon>
        <taxon>Ecdysozoa</taxon>
        <taxon>Arthropoda</taxon>
        <taxon>Crustacea</taxon>
        <taxon>Multicrustacea</taxon>
        <taxon>Malacostraca</taxon>
        <taxon>Eumalacostraca</taxon>
        <taxon>Eucarida</taxon>
        <taxon>Decapoda</taxon>
        <taxon>Pleocyemata</taxon>
        <taxon>Brachyura</taxon>
        <taxon>Eubrachyura</taxon>
        <taxon>Portunoidea</taxon>
        <taxon>Portunidae</taxon>
        <taxon>Portuninae</taxon>
        <taxon>Portunus</taxon>
    </lineage>
</organism>
<evidence type="ECO:0000313" key="3">
    <source>
        <dbReference type="Proteomes" id="UP000324222"/>
    </source>
</evidence>
<dbReference type="AlphaFoldDB" id="A0A5B7KFT9"/>
<dbReference type="Proteomes" id="UP000324222">
    <property type="component" value="Unassembled WGS sequence"/>
</dbReference>
<protein>
    <submittedName>
        <fullName evidence="2">Uncharacterized protein</fullName>
    </submittedName>
</protein>
<evidence type="ECO:0000256" key="1">
    <source>
        <dbReference type="SAM" id="MobiDB-lite"/>
    </source>
</evidence>
<sequence length="112" mass="12698">MYTYVWEQQQQQQQLGDIEWERAWVLQPTEGMGERRGPHQPFPIPQTTHPSFTLPPEVPQRPPSPLTLLSPSPPCPRPIPPFYVLPPPPPLLSRHCPSNTHPSVPSHPLPPT</sequence>
<evidence type="ECO:0000313" key="2">
    <source>
        <dbReference type="EMBL" id="MPD03959.1"/>
    </source>
</evidence>
<dbReference type="EMBL" id="VSRR010138822">
    <property type="protein sequence ID" value="MPD03959.1"/>
    <property type="molecule type" value="Genomic_DNA"/>
</dbReference>
<reference evidence="2 3" key="1">
    <citation type="submission" date="2019-05" db="EMBL/GenBank/DDBJ databases">
        <title>Another draft genome of Portunus trituberculatus and its Hox gene families provides insights of decapod evolution.</title>
        <authorList>
            <person name="Jeong J.-H."/>
            <person name="Song I."/>
            <person name="Kim S."/>
            <person name="Choi T."/>
            <person name="Kim D."/>
            <person name="Ryu S."/>
            <person name="Kim W."/>
        </authorList>
    </citation>
    <scope>NUCLEOTIDE SEQUENCE [LARGE SCALE GENOMIC DNA]</scope>
    <source>
        <tissue evidence="2">Muscle</tissue>
    </source>
</reference>
<proteinExistence type="predicted"/>
<gene>
    <name evidence="2" type="ORF">E2C01_099621</name>
</gene>
<feature type="region of interest" description="Disordered" evidence="1">
    <location>
        <begin position="29"/>
        <end position="72"/>
    </location>
</feature>
<comment type="caution">
    <text evidence="2">The sequence shown here is derived from an EMBL/GenBank/DDBJ whole genome shotgun (WGS) entry which is preliminary data.</text>
</comment>
<name>A0A5B7KFT9_PORTR</name>
<keyword evidence="3" id="KW-1185">Reference proteome</keyword>
<feature type="region of interest" description="Disordered" evidence="1">
    <location>
        <begin position="90"/>
        <end position="112"/>
    </location>
</feature>